<dbReference type="EMBL" id="JADBDY010000001">
    <property type="protein sequence ID" value="MBE1457719.1"/>
    <property type="molecule type" value="Genomic_DNA"/>
</dbReference>
<proteinExistence type="predicted"/>
<keyword evidence="1" id="KW-0175">Coiled coil</keyword>
<dbReference type="RefSeq" id="WP_191271113.1">
    <property type="nucleotide sequence ID" value="NZ_BMXJ01000004.1"/>
</dbReference>
<gene>
    <name evidence="5" type="ORF">H4W79_001933</name>
</gene>
<keyword evidence="3" id="KW-0472">Membrane</keyword>
<keyword evidence="3" id="KW-0812">Transmembrane</keyword>
<evidence type="ECO:0000313" key="6">
    <source>
        <dbReference type="Proteomes" id="UP000598217"/>
    </source>
</evidence>
<evidence type="ECO:0000256" key="2">
    <source>
        <dbReference type="SAM" id="MobiDB-lite"/>
    </source>
</evidence>
<feature type="region of interest" description="Disordered" evidence="2">
    <location>
        <begin position="307"/>
        <end position="363"/>
    </location>
</feature>
<feature type="region of interest" description="Disordered" evidence="2">
    <location>
        <begin position="37"/>
        <end position="80"/>
    </location>
</feature>
<dbReference type="InterPro" id="IPR025645">
    <property type="entry name" value="DUF4349"/>
</dbReference>
<organism evidence="5 6">
    <name type="scientific">Nocardiopsis terrae</name>
    <dbReference type="NCBI Taxonomy" id="372655"/>
    <lineage>
        <taxon>Bacteria</taxon>
        <taxon>Bacillati</taxon>
        <taxon>Actinomycetota</taxon>
        <taxon>Actinomycetes</taxon>
        <taxon>Streptosporangiales</taxon>
        <taxon>Nocardiopsidaceae</taxon>
        <taxon>Nocardiopsis</taxon>
    </lineage>
</organism>
<protein>
    <recommendedName>
        <fullName evidence="4">DUF4349 domain-containing protein</fullName>
    </recommendedName>
</protein>
<accession>A0ABR9HFA7</accession>
<dbReference type="Proteomes" id="UP000598217">
    <property type="component" value="Unassembled WGS sequence"/>
</dbReference>
<evidence type="ECO:0000256" key="3">
    <source>
        <dbReference type="SAM" id="Phobius"/>
    </source>
</evidence>
<reference evidence="5 6" key="1">
    <citation type="submission" date="2020-10" db="EMBL/GenBank/DDBJ databases">
        <title>Sequencing the genomes of 1000 actinobacteria strains.</title>
        <authorList>
            <person name="Klenk H.-P."/>
        </authorList>
    </citation>
    <scope>NUCLEOTIDE SEQUENCE [LARGE SCALE GENOMIC DNA]</scope>
    <source>
        <strain evidence="5 6">DSM 45157</strain>
    </source>
</reference>
<name>A0ABR9HFA7_9ACTN</name>
<evidence type="ECO:0000256" key="1">
    <source>
        <dbReference type="SAM" id="Coils"/>
    </source>
</evidence>
<dbReference type="Pfam" id="PF14257">
    <property type="entry name" value="DUF4349"/>
    <property type="match status" value="1"/>
</dbReference>
<feature type="coiled-coil region" evidence="1">
    <location>
        <begin position="157"/>
        <end position="228"/>
    </location>
</feature>
<evidence type="ECO:0000313" key="5">
    <source>
        <dbReference type="EMBL" id="MBE1457719.1"/>
    </source>
</evidence>
<feature type="transmembrane region" description="Helical" evidence="3">
    <location>
        <begin position="279"/>
        <end position="298"/>
    </location>
</feature>
<keyword evidence="6" id="KW-1185">Reference proteome</keyword>
<feature type="compositionally biased region" description="Low complexity" evidence="2">
    <location>
        <begin position="307"/>
        <end position="320"/>
    </location>
</feature>
<keyword evidence="3" id="KW-1133">Transmembrane helix</keyword>
<sequence length="363" mass="37490">MDTPSLPQAGRVAGMTVATGLAALLFTACGATTENIGAADGGGSSAEYAAESADRAAPGAQAEADAAEEDAGEGGVGSDLEVGDRQLVHTANMTVRVDDVAEAAELAKEMTLGADGYVANESLSTPAGGSPEGNLVLRIPNEDYEGALDGLAELGDRSELERSVEDVTEEVADVESRIESSETALETLRGYLEEAEDVDDLLRVESEIQQRQEELEAFQARLESLRNQTAYSTVHLTLVPPATYLEETTEESVGFLGGLERGWRALVGLGQGAAVAVGWLLPFAAVLAVLGAGPLWLWRRRRGARAASSAAAPADPASADTAQDRTDTGGAPPRRGDPESTGPGPETDGSPETGGDPGNDGER</sequence>
<comment type="caution">
    <text evidence="5">The sequence shown here is derived from an EMBL/GenBank/DDBJ whole genome shotgun (WGS) entry which is preliminary data.</text>
</comment>
<feature type="domain" description="DUF4349" evidence="4">
    <location>
        <begin position="85"/>
        <end position="292"/>
    </location>
</feature>
<feature type="compositionally biased region" description="Low complexity" evidence="2">
    <location>
        <begin position="45"/>
        <end position="64"/>
    </location>
</feature>
<evidence type="ECO:0000259" key="4">
    <source>
        <dbReference type="Pfam" id="PF14257"/>
    </source>
</evidence>